<reference evidence="10 11" key="1">
    <citation type="journal article" date="2017" name="Genome Announc.">
        <title>Draft Genome Sequences of Four Alkaliphilic Bacteria Belonging to the Anaerobacillus Genus.</title>
        <authorList>
            <person name="Bassil N.M."/>
            <person name="Lloyd J.R."/>
        </authorList>
    </citation>
    <scope>NUCLEOTIDE SEQUENCE [LARGE SCALE GENOMIC DNA]</scope>
    <source>
        <strain evidence="10 11">NB2006</strain>
    </source>
</reference>
<evidence type="ECO:0000256" key="1">
    <source>
        <dbReference type="ARBA" id="ARBA00000198"/>
    </source>
</evidence>
<dbReference type="PANTHER" id="PTHR43071:SF1">
    <property type="entry name" value="2-AMINO-4-HYDROXY-6-HYDROXYMETHYLDIHYDROPTERIDINE PYROPHOSPHOKINASE"/>
    <property type="match status" value="1"/>
</dbReference>
<dbReference type="Pfam" id="PF01288">
    <property type="entry name" value="HPPK"/>
    <property type="match status" value="1"/>
</dbReference>
<evidence type="ECO:0000256" key="2">
    <source>
        <dbReference type="ARBA" id="ARBA00005051"/>
    </source>
</evidence>
<evidence type="ECO:0000259" key="9">
    <source>
        <dbReference type="PROSITE" id="PS00794"/>
    </source>
</evidence>
<evidence type="ECO:0000313" key="11">
    <source>
        <dbReference type="Proteomes" id="UP000180175"/>
    </source>
</evidence>
<reference evidence="10 11" key="2">
    <citation type="journal article" date="2019" name="Int. J. Syst. Evol. Microbiol.">
        <title>Anaerobacillus isosaccharinicus sp. nov., an alkaliphilic bacterium which degrades isosaccharinic acid.</title>
        <authorList>
            <person name="Bassil N.M."/>
            <person name="Lloyd J.R."/>
        </authorList>
    </citation>
    <scope>NUCLEOTIDE SEQUENCE [LARGE SCALE GENOMIC DNA]</scope>
    <source>
        <strain evidence="10 11">NB2006</strain>
    </source>
</reference>
<dbReference type="AlphaFoldDB" id="A0A7S7RCX3"/>
<dbReference type="PANTHER" id="PTHR43071">
    <property type="entry name" value="2-AMINO-4-HYDROXY-6-HYDROXYMETHYLDIHYDROPTERIDINE PYROPHOSPHOKINASE"/>
    <property type="match status" value="1"/>
</dbReference>
<evidence type="ECO:0000256" key="5">
    <source>
        <dbReference type="ARBA" id="ARBA00022741"/>
    </source>
</evidence>
<name>A0A7S7RCX3_9BACI</name>
<evidence type="ECO:0000313" key="10">
    <source>
        <dbReference type="EMBL" id="QOY37489.1"/>
    </source>
</evidence>
<evidence type="ECO:0000256" key="3">
    <source>
        <dbReference type="ARBA" id="ARBA00013253"/>
    </source>
</evidence>
<dbReference type="Proteomes" id="UP000180175">
    <property type="component" value="Chromosome"/>
</dbReference>
<keyword evidence="4 10" id="KW-0808">Transferase</keyword>
<dbReference type="EC" id="2.7.6.3" evidence="3"/>
<evidence type="ECO:0000256" key="4">
    <source>
        <dbReference type="ARBA" id="ARBA00022679"/>
    </source>
</evidence>
<evidence type="ECO:0000256" key="6">
    <source>
        <dbReference type="ARBA" id="ARBA00022777"/>
    </source>
</evidence>
<keyword evidence="8" id="KW-0289">Folate biosynthesis</keyword>
<dbReference type="CDD" id="cd00483">
    <property type="entry name" value="HPPK"/>
    <property type="match status" value="1"/>
</dbReference>
<evidence type="ECO:0000256" key="7">
    <source>
        <dbReference type="ARBA" id="ARBA00022840"/>
    </source>
</evidence>
<sequence length="177" mass="20618">MDNGNTVFISLGSNMGNRLEFLKFGVKCLDENVNISIKRYSSIYETAPVGLLDQADFFNMVVEIETFLTPLELLKYTQEVQKKAGRKFNIRWGPRTLDLDILMYNQENIEMDVLTVPHPRMYERGFVIIPLREIAPSLYFSSVKKTIQQVYQELLDKEGVRLWKNPFGEEELGHFEN</sequence>
<dbReference type="PROSITE" id="PS00794">
    <property type="entry name" value="HPPK"/>
    <property type="match status" value="1"/>
</dbReference>
<gene>
    <name evidence="10" type="primary">folK</name>
    <name evidence="10" type="ORF">AWH56_007715</name>
</gene>
<dbReference type="UniPathway" id="UPA00077">
    <property type="reaction ID" value="UER00155"/>
</dbReference>
<organism evidence="10 11">
    <name type="scientific">Anaerobacillus isosaccharinicus</name>
    <dbReference type="NCBI Taxonomy" id="1532552"/>
    <lineage>
        <taxon>Bacteria</taxon>
        <taxon>Bacillati</taxon>
        <taxon>Bacillota</taxon>
        <taxon>Bacilli</taxon>
        <taxon>Bacillales</taxon>
        <taxon>Bacillaceae</taxon>
        <taxon>Anaerobacillus</taxon>
    </lineage>
</organism>
<dbReference type="Gene3D" id="3.30.70.560">
    <property type="entry name" value="7,8-Dihydro-6-hydroxymethylpterin-pyrophosphokinase HPPK"/>
    <property type="match status" value="1"/>
</dbReference>
<keyword evidence="11" id="KW-1185">Reference proteome</keyword>
<proteinExistence type="predicted"/>
<dbReference type="GO" id="GO:0016301">
    <property type="term" value="F:kinase activity"/>
    <property type="evidence" value="ECO:0007669"/>
    <property type="project" value="UniProtKB-KW"/>
</dbReference>
<evidence type="ECO:0000256" key="8">
    <source>
        <dbReference type="ARBA" id="ARBA00022909"/>
    </source>
</evidence>
<comment type="pathway">
    <text evidence="2">Cofactor biosynthesis; tetrahydrofolate biosynthesis; 2-amino-4-hydroxy-6-hydroxymethyl-7,8-dihydropteridine diphosphate from 7,8-dihydroneopterin triphosphate: step 4/4.</text>
</comment>
<comment type="catalytic activity">
    <reaction evidence="1">
        <text>6-hydroxymethyl-7,8-dihydropterin + ATP = (7,8-dihydropterin-6-yl)methyl diphosphate + AMP + H(+)</text>
        <dbReference type="Rhea" id="RHEA:11412"/>
        <dbReference type="ChEBI" id="CHEBI:15378"/>
        <dbReference type="ChEBI" id="CHEBI:30616"/>
        <dbReference type="ChEBI" id="CHEBI:44841"/>
        <dbReference type="ChEBI" id="CHEBI:72950"/>
        <dbReference type="ChEBI" id="CHEBI:456215"/>
        <dbReference type="EC" id="2.7.6.3"/>
    </reaction>
</comment>
<dbReference type="InterPro" id="IPR035907">
    <property type="entry name" value="Hppk_sf"/>
</dbReference>
<dbReference type="NCBIfam" id="TIGR01498">
    <property type="entry name" value="folK"/>
    <property type="match status" value="1"/>
</dbReference>
<dbReference type="KEGG" id="aia:AWH56_007715"/>
<keyword evidence="7" id="KW-0067">ATP-binding</keyword>
<dbReference type="EMBL" id="CP063356">
    <property type="protein sequence ID" value="QOY37489.1"/>
    <property type="molecule type" value="Genomic_DNA"/>
</dbReference>
<keyword evidence="6" id="KW-0418">Kinase</keyword>
<accession>A0A7S7RCX3</accession>
<dbReference type="GO" id="GO:0046656">
    <property type="term" value="P:folic acid biosynthetic process"/>
    <property type="evidence" value="ECO:0007669"/>
    <property type="project" value="UniProtKB-KW"/>
</dbReference>
<feature type="domain" description="7,8-dihydro-6-hydroxymethylpterin-pyrophosphokinase" evidence="9">
    <location>
        <begin position="91"/>
        <end position="102"/>
    </location>
</feature>
<protein>
    <recommendedName>
        <fullName evidence="3">2-amino-4-hydroxy-6-hydroxymethyldihydropteridine diphosphokinase</fullName>
        <ecNumber evidence="3">2.7.6.3</ecNumber>
    </recommendedName>
</protein>
<dbReference type="InterPro" id="IPR000550">
    <property type="entry name" value="Hppk"/>
</dbReference>
<dbReference type="SUPFAM" id="SSF55083">
    <property type="entry name" value="6-hydroxymethyl-7,8-dihydropterin pyrophosphokinase, HPPK"/>
    <property type="match status" value="1"/>
</dbReference>
<dbReference type="RefSeq" id="WP_182080338.1">
    <property type="nucleotide sequence ID" value="NZ_CP063356.2"/>
</dbReference>
<dbReference type="GO" id="GO:0003848">
    <property type="term" value="F:2-amino-4-hydroxy-6-hydroxymethyldihydropteridine diphosphokinase activity"/>
    <property type="evidence" value="ECO:0007669"/>
    <property type="project" value="UniProtKB-EC"/>
</dbReference>
<keyword evidence="5" id="KW-0547">Nucleotide-binding</keyword>
<dbReference type="GO" id="GO:0046654">
    <property type="term" value="P:tetrahydrofolate biosynthetic process"/>
    <property type="evidence" value="ECO:0007669"/>
    <property type="project" value="UniProtKB-UniPathway"/>
</dbReference>
<dbReference type="GO" id="GO:0005524">
    <property type="term" value="F:ATP binding"/>
    <property type="evidence" value="ECO:0007669"/>
    <property type="project" value="UniProtKB-KW"/>
</dbReference>